<dbReference type="SUPFAM" id="SSF53244">
    <property type="entry name" value="MurD-like peptide ligases, peptide-binding domain"/>
    <property type="match status" value="1"/>
</dbReference>
<evidence type="ECO:0000313" key="2">
    <source>
        <dbReference type="EMBL" id="MPN47556.1"/>
    </source>
</evidence>
<feature type="domain" description="Mur ligase C-terminal" evidence="1">
    <location>
        <begin position="3"/>
        <end position="76"/>
    </location>
</feature>
<comment type="caution">
    <text evidence="2">The sequence shown here is derived from an EMBL/GenBank/DDBJ whole genome shotgun (WGS) entry which is preliminary data.</text>
</comment>
<dbReference type="Pfam" id="PF02875">
    <property type="entry name" value="Mur_ligase_C"/>
    <property type="match status" value="1"/>
</dbReference>
<gene>
    <name evidence="2" type="ORF">SDC9_195159</name>
</gene>
<reference evidence="2" key="1">
    <citation type="submission" date="2019-08" db="EMBL/GenBank/DDBJ databases">
        <authorList>
            <person name="Kucharzyk K."/>
            <person name="Murdoch R.W."/>
            <person name="Higgins S."/>
            <person name="Loffler F."/>
        </authorList>
    </citation>
    <scope>NUCLEOTIDE SEQUENCE</scope>
</reference>
<dbReference type="EMBL" id="VSSQ01109152">
    <property type="protein sequence ID" value="MPN47556.1"/>
    <property type="molecule type" value="Genomic_DNA"/>
</dbReference>
<dbReference type="InterPro" id="IPR036615">
    <property type="entry name" value="Mur_ligase_C_dom_sf"/>
</dbReference>
<dbReference type="InterPro" id="IPR004101">
    <property type="entry name" value="Mur_ligase_C"/>
</dbReference>
<evidence type="ECO:0000259" key="1">
    <source>
        <dbReference type="Pfam" id="PF02875"/>
    </source>
</evidence>
<proteinExistence type="predicted"/>
<sequence>MLRDKDVNKVLGILLPVVDKVITARPNSDRAMTAEDLAQKVKVFEKPVEVSKNIKDAVEKASMISGEKEAIVYAGSLYMIGEVRTLINKMNDSL</sequence>
<organism evidence="2">
    <name type="scientific">bioreactor metagenome</name>
    <dbReference type="NCBI Taxonomy" id="1076179"/>
    <lineage>
        <taxon>unclassified sequences</taxon>
        <taxon>metagenomes</taxon>
        <taxon>ecological metagenomes</taxon>
    </lineage>
</organism>
<dbReference type="GO" id="GO:0016881">
    <property type="term" value="F:acid-amino acid ligase activity"/>
    <property type="evidence" value="ECO:0007669"/>
    <property type="project" value="InterPro"/>
</dbReference>
<protein>
    <recommendedName>
        <fullName evidence="1">Mur ligase C-terminal domain-containing protein</fullName>
    </recommendedName>
</protein>
<name>A0A645I9H2_9ZZZZ</name>
<accession>A0A645I9H2</accession>
<dbReference type="AlphaFoldDB" id="A0A645I9H2"/>
<dbReference type="Gene3D" id="3.90.190.20">
    <property type="entry name" value="Mur ligase, C-terminal domain"/>
    <property type="match status" value="1"/>
</dbReference>